<evidence type="ECO:0000256" key="1">
    <source>
        <dbReference type="SAM" id="SignalP"/>
    </source>
</evidence>
<dbReference type="Gene3D" id="3.40.190.10">
    <property type="entry name" value="Periplasmic binding protein-like II"/>
    <property type="match status" value="2"/>
</dbReference>
<dbReference type="AlphaFoldDB" id="A0AA41R0M7"/>
<feature type="signal peptide" evidence="1">
    <location>
        <begin position="1"/>
        <end position="27"/>
    </location>
</feature>
<reference evidence="2" key="1">
    <citation type="submission" date="2022-04" db="EMBL/GenBank/DDBJ databases">
        <title>Desulfatitalea alkaliphila sp. nov., a novel anaerobic sulfate-reducing bacterium isolated from terrestrial mud volcano, Taman Peninsula, Russia.</title>
        <authorList>
            <person name="Khomyakova M.A."/>
            <person name="Merkel A.Y."/>
            <person name="Slobodkin A.I."/>
        </authorList>
    </citation>
    <scope>NUCLEOTIDE SEQUENCE</scope>
    <source>
        <strain evidence="2">M08but</strain>
    </source>
</reference>
<dbReference type="Proteomes" id="UP001165427">
    <property type="component" value="Unassembled WGS sequence"/>
</dbReference>
<organism evidence="2 3">
    <name type="scientific">Desulfatitalea alkaliphila</name>
    <dbReference type="NCBI Taxonomy" id="2929485"/>
    <lineage>
        <taxon>Bacteria</taxon>
        <taxon>Pseudomonadati</taxon>
        <taxon>Thermodesulfobacteriota</taxon>
        <taxon>Desulfobacteria</taxon>
        <taxon>Desulfobacterales</taxon>
        <taxon>Desulfosarcinaceae</taxon>
        <taxon>Desulfatitalea</taxon>
    </lineage>
</organism>
<protein>
    <submittedName>
        <fullName evidence="2">TAXI family TRAP transporter solute-binding subunit</fullName>
    </submittedName>
</protein>
<proteinExistence type="predicted"/>
<evidence type="ECO:0000313" key="2">
    <source>
        <dbReference type="EMBL" id="MCJ8499957.1"/>
    </source>
</evidence>
<dbReference type="SUPFAM" id="SSF53850">
    <property type="entry name" value="Periplasmic binding protein-like II"/>
    <property type="match status" value="1"/>
</dbReference>
<gene>
    <name evidence="2" type="ORF">MRX98_05175</name>
</gene>
<dbReference type="EMBL" id="JALJRB010000004">
    <property type="protein sequence ID" value="MCJ8499957.1"/>
    <property type="molecule type" value="Genomic_DNA"/>
</dbReference>
<dbReference type="RefSeq" id="WP_246903659.1">
    <property type="nucleotide sequence ID" value="NZ_JALJRB010000004.1"/>
</dbReference>
<evidence type="ECO:0000313" key="3">
    <source>
        <dbReference type="Proteomes" id="UP001165427"/>
    </source>
</evidence>
<sequence length="402" mass="45498">MKKSVLFGAIISCLMILVLVFSATALAQQKAGNDFKWPPMFRIATPTTQSASFASTNGWAPLLRNDTGVNIRVVPEDSELRRYMRFAISKEFEMASISIADGAASMEGQDGYKTQRAMPTRILWFQNDTPWSFVVRGDSDIKTVYDLKKKGVRVALSTQSPPMMVAVQEALPAFLGWTKEEAAANWTFVPAGSYPDNCRSITDGRADVAYVTPISSITFEMEAHPRGLRWLALPLDDKAGWQRFMDFRPTVIPVTMDFGVKSALGVDGLASAFLYYTRPDLDQEMVYRVAKWLHESFDDYKDVHAIAKRMSLDHFRKFLNHNPYPVAEGTIRYLREIGQWTEADDQWNNDAIALQERWIAARNAALDEAEAKKVKVHFEEPEFLAIFKKHTEGIPVFTTRLD</sequence>
<keyword evidence="1" id="KW-0732">Signal</keyword>
<dbReference type="InterPro" id="IPR011852">
    <property type="entry name" value="TRAP_TAXI"/>
</dbReference>
<name>A0AA41R0M7_9BACT</name>
<dbReference type="NCBIfam" id="TIGR02122">
    <property type="entry name" value="TRAP_TAXI"/>
    <property type="match status" value="1"/>
</dbReference>
<accession>A0AA41R0M7</accession>
<keyword evidence="3" id="KW-1185">Reference proteome</keyword>
<comment type="caution">
    <text evidence="2">The sequence shown here is derived from an EMBL/GenBank/DDBJ whole genome shotgun (WGS) entry which is preliminary data.</text>
</comment>
<feature type="chain" id="PRO_5041269460" evidence="1">
    <location>
        <begin position="28"/>
        <end position="402"/>
    </location>
</feature>
<dbReference type="Pfam" id="PF16868">
    <property type="entry name" value="NMT1_3"/>
    <property type="match status" value="1"/>
</dbReference>